<dbReference type="EMBL" id="CP003629">
    <property type="protein sequence ID" value="AFQ43924.1"/>
    <property type="molecule type" value="Genomic_DNA"/>
</dbReference>
<sequence>MIKPTLEDIIEKLELVDEGKLSREEISNWAERTSQFFESEGTLSEKDISIWKSLDVVMGIDIKDSPEEYLHNEIDIRNWITRFRAILRDSEKG</sequence>
<accession>J7IUU9</accession>
<dbReference type="OrthoDB" id="2628565at2"/>
<keyword evidence="2" id="KW-1185">Reference proteome</keyword>
<dbReference type="HOGENOM" id="CLU_177682_0_0_9"/>
<evidence type="ECO:0000313" key="2">
    <source>
        <dbReference type="Proteomes" id="UP000005262"/>
    </source>
</evidence>
<dbReference type="KEGG" id="dmi:Desmer_1976"/>
<organism evidence="1 2">
    <name type="scientific">Desulfosporosinus meridiei (strain ATCC BAA-275 / DSM 13257 / KCTC 12902 / NCIMB 13706 / S10)</name>
    <dbReference type="NCBI Taxonomy" id="768704"/>
    <lineage>
        <taxon>Bacteria</taxon>
        <taxon>Bacillati</taxon>
        <taxon>Bacillota</taxon>
        <taxon>Clostridia</taxon>
        <taxon>Eubacteriales</taxon>
        <taxon>Desulfitobacteriaceae</taxon>
        <taxon>Desulfosporosinus</taxon>
    </lineage>
</organism>
<gene>
    <name evidence="1" type="ordered locus">Desmer_1976</name>
</gene>
<proteinExistence type="predicted"/>
<reference evidence="2" key="2">
    <citation type="submission" date="2012-08" db="EMBL/GenBank/DDBJ databases">
        <title>Finished genome of Desulfosporosinus meridiei DSM 13257.</title>
        <authorList>
            <person name="Huntemann M."/>
            <person name="Wei C.-L."/>
            <person name="Han J."/>
            <person name="Detter J.C."/>
            <person name="Han C."/>
            <person name="Davenport K."/>
            <person name="Daligault H."/>
            <person name="Erkkila T."/>
            <person name="Gu W."/>
            <person name="Munk A.C.C."/>
            <person name="Teshima H."/>
            <person name="Xu Y."/>
            <person name="Chain P."/>
            <person name="Tapia R."/>
            <person name="Chen A."/>
            <person name="Krypides N."/>
            <person name="Mavromatis K."/>
            <person name="Markowitz V."/>
            <person name="Szeto E."/>
            <person name="Ivanova N."/>
            <person name="Mikhailova N."/>
            <person name="Ovchinnikova G."/>
            <person name="Pagani I."/>
            <person name="Pati A."/>
            <person name="Goodwin L."/>
            <person name="Peters L."/>
            <person name="Pitluck S."/>
            <person name="Woyke T."/>
            <person name="Pester M."/>
            <person name="Spring S."/>
            <person name="Ollivier B."/>
            <person name="Rattei T."/>
            <person name="Klenk H.-P."/>
            <person name="Wagner M."/>
            <person name="Loy A."/>
        </authorList>
    </citation>
    <scope>NUCLEOTIDE SEQUENCE [LARGE SCALE GENOMIC DNA]</scope>
    <source>
        <strain evidence="2">ATCC BAA-275 / DSM 13257 / NCIMB 13706 / S10</strain>
    </source>
</reference>
<reference evidence="1 2" key="1">
    <citation type="journal article" date="2012" name="J. Bacteriol.">
        <title>Complete genome sequences of Desulfosporosinus orientis DSM765T, Desulfosporosinus youngiae DSM17734T, Desulfosporosinus meridiei DSM13257T, and Desulfosporosinus acidiphilus DSM22704T.</title>
        <authorList>
            <person name="Pester M."/>
            <person name="Brambilla E."/>
            <person name="Alazard D."/>
            <person name="Rattei T."/>
            <person name="Weinmaier T."/>
            <person name="Han J."/>
            <person name="Lucas S."/>
            <person name="Lapidus A."/>
            <person name="Cheng J.F."/>
            <person name="Goodwin L."/>
            <person name="Pitluck S."/>
            <person name="Peters L."/>
            <person name="Ovchinnikova G."/>
            <person name="Teshima H."/>
            <person name="Detter J.C."/>
            <person name="Han C.S."/>
            <person name="Tapia R."/>
            <person name="Land M.L."/>
            <person name="Hauser L."/>
            <person name="Kyrpides N.C."/>
            <person name="Ivanova N.N."/>
            <person name="Pagani I."/>
            <person name="Huntmann M."/>
            <person name="Wei C.L."/>
            <person name="Davenport K.W."/>
            <person name="Daligault H."/>
            <person name="Chain P.S."/>
            <person name="Chen A."/>
            <person name="Mavromatis K."/>
            <person name="Markowitz V."/>
            <person name="Szeto E."/>
            <person name="Mikhailova N."/>
            <person name="Pati A."/>
            <person name="Wagner M."/>
            <person name="Woyke T."/>
            <person name="Ollivier B."/>
            <person name="Klenk H.P."/>
            <person name="Spring S."/>
            <person name="Loy A."/>
        </authorList>
    </citation>
    <scope>NUCLEOTIDE SEQUENCE [LARGE SCALE GENOMIC DNA]</scope>
    <source>
        <strain evidence="2">ATCC BAA-275 / DSM 13257 / NCIMB 13706 / S10</strain>
    </source>
</reference>
<dbReference type="RefSeq" id="WP_014902838.1">
    <property type="nucleotide sequence ID" value="NC_018515.1"/>
</dbReference>
<name>J7IUU9_DESMD</name>
<evidence type="ECO:0000313" key="1">
    <source>
        <dbReference type="EMBL" id="AFQ43924.1"/>
    </source>
</evidence>
<dbReference type="Proteomes" id="UP000005262">
    <property type="component" value="Chromosome"/>
</dbReference>
<dbReference type="AlphaFoldDB" id="J7IUU9"/>
<protein>
    <submittedName>
        <fullName evidence="1">Uncharacterized protein</fullName>
    </submittedName>
</protein>